<accession>A0A507EER4</accession>
<dbReference type="PANTHER" id="PTHR43606">
    <property type="entry name" value="PHOSPHATASE, PUTATIVE (AFU_ORTHOLOGUE AFUA_6G08710)-RELATED"/>
    <property type="match status" value="1"/>
</dbReference>
<dbReference type="PANTHER" id="PTHR43606:SF2">
    <property type="entry name" value="ALKALINE PHOSPHATASE FAMILY PROTEIN (AFU_ORTHOLOGUE AFUA_5G03860)"/>
    <property type="match status" value="1"/>
</dbReference>
<proteinExistence type="predicted"/>
<evidence type="ECO:0000313" key="5">
    <source>
        <dbReference type="Proteomes" id="UP000318582"/>
    </source>
</evidence>
<dbReference type="InterPro" id="IPR038607">
    <property type="entry name" value="PhoD-like_sf"/>
</dbReference>
<dbReference type="Pfam" id="PF09423">
    <property type="entry name" value="PhoD"/>
    <property type="match status" value="1"/>
</dbReference>
<reference evidence="4 5" key="1">
    <citation type="journal article" date="2019" name="Sci. Rep.">
        <title>Comparative genomics of chytrid fungi reveal insights into the obligate biotrophic and pathogenic lifestyle of Synchytrium endobioticum.</title>
        <authorList>
            <person name="van de Vossenberg B.T.L.H."/>
            <person name="Warris S."/>
            <person name="Nguyen H.D.T."/>
            <person name="van Gent-Pelzer M.P.E."/>
            <person name="Joly D.L."/>
            <person name="van de Geest H.C."/>
            <person name="Bonants P.J.M."/>
            <person name="Smith D.S."/>
            <person name="Levesque C.A."/>
            <person name="van der Lee T.A.J."/>
        </authorList>
    </citation>
    <scope>NUCLEOTIDE SEQUENCE [LARGE SCALE GENOMIC DNA]</scope>
    <source>
        <strain evidence="4 5">CBS 809.83</strain>
    </source>
</reference>
<evidence type="ECO:0000256" key="1">
    <source>
        <dbReference type="SAM" id="MobiDB-lite"/>
    </source>
</evidence>
<keyword evidence="2" id="KW-0472">Membrane</keyword>
<dbReference type="InterPro" id="IPR018946">
    <property type="entry name" value="PhoD-like_MPP"/>
</dbReference>
<dbReference type="AlphaFoldDB" id="A0A507EER4"/>
<dbReference type="STRING" id="109895.A0A507EER4"/>
<dbReference type="SUPFAM" id="SSF56300">
    <property type="entry name" value="Metallo-dependent phosphatases"/>
    <property type="match status" value="1"/>
</dbReference>
<dbReference type="Proteomes" id="UP000318582">
    <property type="component" value="Unassembled WGS sequence"/>
</dbReference>
<keyword evidence="2" id="KW-1133">Transmembrane helix</keyword>
<comment type="caution">
    <text evidence="4">The sequence shown here is derived from an EMBL/GenBank/DDBJ whole genome shotgun (WGS) entry which is preliminary data.</text>
</comment>
<feature type="region of interest" description="Disordered" evidence="1">
    <location>
        <begin position="84"/>
        <end position="118"/>
    </location>
</feature>
<dbReference type="InterPro" id="IPR052900">
    <property type="entry name" value="Phospholipid_Metab_Enz"/>
</dbReference>
<dbReference type="EMBL" id="QEAQ01000003">
    <property type="protein sequence ID" value="TPX62272.1"/>
    <property type="molecule type" value="Genomic_DNA"/>
</dbReference>
<dbReference type="InterPro" id="IPR029052">
    <property type="entry name" value="Metallo-depent_PP-like"/>
</dbReference>
<organism evidence="4 5">
    <name type="scientific">Powellomyces hirtus</name>
    <dbReference type="NCBI Taxonomy" id="109895"/>
    <lineage>
        <taxon>Eukaryota</taxon>
        <taxon>Fungi</taxon>
        <taxon>Fungi incertae sedis</taxon>
        <taxon>Chytridiomycota</taxon>
        <taxon>Chytridiomycota incertae sedis</taxon>
        <taxon>Chytridiomycetes</taxon>
        <taxon>Spizellomycetales</taxon>
        <taxon>Powellomycetaceae</taxon>
        <taxon>Powellomyces</taxon>
    </lineage>
</organism>
<dbReference type="CDD" id="cd07389">
    <property type="entry name" value="MPP_PhoD"/>
    <property type="match status" value="1"/>
</dbReference>
<gene>
    <name evidence="4" type="ORF">PhCBS80983_g00574</name>
</gene>
<feature type="domain" description="PhoD-like phosphatase metallophosphatase" evidence="3">
    <location>
        <begin position="274"/>
        <end position="555"/>
    </location>
</feature>
<keyword evidence="2" id="KW-0812">Transmembrane</keyword>
<dbReference type="Gene3D" id="3.60.21.70">
    <property type="entry name" value="PhoD-like phosphatase"/>
    <property type="match status" value="1"/>
</dbReference>
<evidence type="ECO:0000256" key="2">
    <source>
        <dbReference type="SAM" id="Phobius"/>
    </source>
</evidence>
<name>A0A507EER4_9FUNG</name>
<sequence length="587" mass="67417">MAVVLLTTLAWIYSFAAGIHAFLAPILLKVIPSRQILRLIFLTYLFQVVLLPAVIYVWYSNDVARTQKRRDSVAHTQEETRALLAEGSSPRETGTLRNRRSSDHRTSPTVSSPGGSVLMPERKTLGEFLLKRKLRTGIMVLALLANTVLFGLCMDFVFRPFLFAKHHDLEMTRVGGVGPSFAKIFLRSRRSAMVSLDYKRSGTSDDWATCETGLEVVPSNDYTAVGTCTNLSPNTLYQYRWKDSEGSSLLGDRDWENMHFTTAPATLEPTRYSFAFTSCVKPGFPYGTKRIEKGIRGFREMGKQDLSFVMFLGDLIYADAPHLYGTDVDTYRWHYRYLYSHADFKDTFRSLPFLTIYDDHEILNDWESDHQAPYPAAFKAFNEYAGLTNPHKDANQSAIFEYAYGDTAFFVMDTRGYRNFQEGTMLGAPQKARLKQWLLEVKHTATVKFLVTSVPFTQNWQWERRDTWAGYLKERQEILDFITTNDIRNVLAISGDRHEVAITRLPGNVIEFSTSPLQAFYSPIETYMETAEDQKIFSWRPGNIKWGMFTIDTKRKIPTATYALFVNDYQDTPVYEKTFELERIAKQ</sequence>
<feature type="transmembrane region" description="Helical" evidence="2">
    <location>
        <begin position="40"/>
        <end position="59"/>
    </location>
</feature>
<evidence type="ECO:0000313" key="4">
    <source>
        <dbReference type="EMBL" id="TPX62272.1"/>
    </source>
</evidence>
<keyword evidence="5" id="KW-1185">Reference proteome</keyword>
<protein>
    <recommendedName>
        <fullName evidence="3">PhoD-like phosphatase metallophosphatase domain-containing protein</fullName>
    </recommendedName>
</protein>
<evidence type="ECO:0000259" key="3">
    <source>
        <dbReference type="Pfam" id="PF09423"/>
    </source>
</evidence>
<feature type="transmembrane region" description="Helical" evidence="2">
    <location>
        <begin position="138"/>
        <end position="158"/>
    </location>
</feature>